<dbReference type="GO" id="GO:0000289">
    <property type="term" value="P:nuclear-transcribed mRNA poly(A) tail shortening"/>
    <property type="evidence" value="ECO:0007669"/>
    <property type="project" value="TreeGrafter"/>
</dbReference>
<keyword evidence="3" id="KW-1185">Reference proteome</keyword>
<evidence type="ECO:0000313" key="2">
    <source>
        <dbReference type="EMBL" id="KHJ88591.1"/>
    </source>
</evidence>
<evidence type="ECO:0000313" key="3">
    <source>
        <dbReference type="Proteomes" id="UP000053660"/>
    </source>
</evidence>
<organism evidence="2 3">
    <name type="scientific">Oesophagostomum dentatum</name>
    <name type="common">Nodular worm</name>
    <dbReference type="NCBI Taxonomy" id="61180"/>
    <lineage>
        <taxon>Eukaryota</taxon>
        <taxon>Metazoa</taxon>
        <taxon>Ecdysozoa</taxon>
        <taxon>Nematoda</taxon>
        <taxon>Chromadorea</taxon>
        <taxon>Rhabditida</taxon>
        <taxon>Rhabditina</taxon>
        <taxon>Rhabditomorpha</taxon>
        <taxon>Strongyloidea</taxon>
        <taxon>Strongylidae</taxon>
        <taxon>Oesophagostomum</taxon>
    </lineage>
</organism>
<reference evidence="2 3" key="1">
    <citation type="submission" date="2014-03" db="EMBL/GenBank/DDBJ databases">
        <title>Draft genome of the hookworm Oesophagostomum dentatum.</title>
        <authorList>
            <person name="Mitreva M."/>
        </authorList>
    </citation>
    <scope>NUCLEOTIDE SEQUENCE [LARGE SCALE GENOMIC DNA]</scope>
    <source>
        <strain evidence="2 3">OD-Hann</strain>
    </source>
</reference>
<dbReference type="OrthoDB" id="414075at2759"/>
<dbReference type="Gene3D" id="3.30.420.10">
    <property type="entry name" value="Ribonuclease H-like superfamily/Ribonuclease H"/>
    <property type="match status" value="1"/>
</dbReference>
<protein>
    <submittedName>
        <fullName evidence="2">CAF1 family ribonuclease</fullName>
    </submittedName>
</protein>
<dbReference type="InterPro" id="IPR036397">
    <property type="entry name" value="RNaseH_sf"/>
</dbReference>
<accession>A0A0B1SXF8</accession>
<dbReference type="EMBL" id="KN555596">
    <property type="protein sequence ID" value="KHJ88591.1"/>
    <property type="molecule type" value="Genomic_DNA"/>
</dbReference>
<dbReference type="GO" id="GO:1990432">
    <property type="term" value="P:siRNA 3'-end processing"/>
    <property type="evidence" value="ECO:0007669"/>
    <property type="project" value="TreeGrafter"/>
</dbReference>
<dbReference type="InterPro" id="IPR012337">
    <property type="entry name" value="RNaseH-like_sf"/>
</dbReference>
<dbReference type="InterPro" id="IPR006941">
    <property type="entry name" value="RNase_CAF1"/>
</dbReference>
<dbReference type="SUPFAM" id="SSF53098">
    <property type="entry name" value="Ribonuclease H-like"/>
    <property type="match status" value="1"/>
</dbReference>
<dbReference type="GO" id="GO:1990431">
    <property type="term" value="P:priRNA 3'-end processing"/>
    <property type="evidence" value="ECO:0007669"/>
    <property type="project" value="TreeGrafter"/>
</dbReference>
<dbReference type="Pfam" id="PF04857">
    <property type="entry name" value="CAF1"/>
    <property type="match status" value="1"/>
</dbReference>
<proteinExistence type="inferred from homology"/>
<dbReference type="AlphaFoldDB" id="A0A0B1SXF8"/>
<dbReference type="PANTHER" id="PTHR15092:SF22">
    <property type="entry name" value="POLY(A)-SPECIFIC RIBONUCLEASE PNLDC1"/>
    <property type="match status" value="1"/>
</dbReference>
<comment type="similarity">
    <text evidence="1">Belongs to the CAF1 family.</text>
</comment>
<dbReference type="GO" id="GO:0000175">
    <property type="term" value="F:3'-5'-RNA exonuclease activity"/>
    <property type="evidence" value="ECO:0007669"/>
    <property type="project" value="TreeGrafter"/>
</dbReference>
<evidence type="ECO:0000256" key="1">
    <source>
        <dbReference type="ARBA" id="ARBA00008372"/>
    </source>
</evidence>
<dbReference type="GO" id="GO:0003723">
    <property type="term" value="F:RNA binding"/>
    <property type="evidence" value="ECO:0007669"/>
    <property type="project" value="TreeGrafter"/>
</dbReference>
<dbReference type="Proteomes" id="UP000053660">
    <property type="component" value="Unassembled WGS sequence"/>
</dbReference>
<gene>
    <name evidence="2" type="ORF">OESDEN_11615</name>
</gene>
<dbReference type="GO" id="GO:0005634">
    <property type="term" value="C:nucleus"/>
    <property type="evidence" value="ECO:0007669"/>
    <property type="project" value="TreeGrafter"/>
</dbReference>
<dbReference type="GO" id="GO:0005783">
    <property type="term" value="C:endoplasmic reticulum"/>
    <property type="evidence" value="ECO:0007669"/>
    <property type="project" value="TreeGrafter"/>
</dbReference>
<name>A0A0B1SXF8_OESDE</name>
<sequence length="214" mass="24267">MRVSNSLENIAAVDLEFLGLPALNGKESISLFDTPEQRYEKLCDVIRKFPPCQLGLACFKEGGSYTADVYCISLFKRLSHTEFCVSPIAADFLSRHNFDFNKFIAEGITYCNRSELSKWKNDTEHGEFDFRHVLSLPCNKAREKNKEDEKNDCCQDPFFTIHVEKPLLVELLGSGAVFDRPLSQLEQGALTYALQEEFPHLSFTFSGQGTMVKS</sequence>
<dbReference type="InterPro" id="IPR051181">
    <property type="entry name" value="CAF1_poly(A)_ribonucleases"/>
</dbReference>
<dbReference type="PANTHER" id="PTHR15092">
    <property type="entry name" value="POLY A -SPECIFIC RIBONUCLEASE/TARGET OF EGR1, MEMBER 1"/>
    <property type="match status" value="1"/>
</dbReference>